<keyword evidence="1" id="KW-0812">Transmembrane</keyword>
<dbReference type="RefSeq" id="WP_089822130.1">
    <property type="nucleotide sequence ID" value="NZ_FODV01000003.1"/>
</dbReference>
<keyword evidence="1" id="KW-0472">Membrane</keyword>
<feature type="transmembrane region" description="Helical" evidence="1">
    <location>
        <begin position="12"/>
        <end position="37"/>
    </location>
</feature>
<name>A0A1H8QE34_9EURY</name>
<keyword evidence="1" id="KW-1133">Transmembrane helix</keyword>
<dbReference type="Proteomes" id="UP000199126">
    <property type="component" value="Unassembled WGS sequence"/>
</dbReference>
<accession>A0A1H8QE34</accession>
<evidence type="ECO:0000313" key="2">
    <source>
        <dbReference type="EMBL" id="SEO52187.1"/>
    </source>
</evidence>
<dbReference type="Pfam" id="PF04367">
    <property type="entry name" value="DUF502"/>
    <property type="match status" value="1"/>
</dbReference>
<dbReference type="AlphaFoldDB" id="A0A1H8QE34"/>
<protein>
    <submittedName>
        <fullName evidence="2">Uncharacterized membrane protein</fullName>
    </submittedName>
</protein>
<dbReference type="OrthoDB" id="51558at2157"/>
<proteinExistence type="predicted"/>
<feature type="transmembrane region" description="Helical" evidence="1">
    <location>
        <begin position="57"/>
        <end position="82"/>
    </location>
</feature>
<keyword evidence="3" id="KW-1185">Reference proteome</keyword>
<dbReference type="EMBL" id="FODV01000003">
    <property type="protein sequence ID" value="SEO52187.1"/>
    <property type="molecule type" value="Genomic_DNA"/>
</dbReference>
<organism evidence="2 3">
    <name type="scientific">Halogranum amylolyticum</name>
    <dbReference type="NCBI Taxonomy" id="660520"/>
    <lineage>
        <taxon>Archaea</taxon>
        <taxon>Methanobacteriati</taxon>
        <taxon>Methanobacteriota</taxon>
        <taxon>Stenosarchaea group</taxon>
        <taxon>Halobacteria</taxon>
        <taxon>Halobacteriales</taxon>
        <taxon>Haloferacaceae</taxon>
    </lineage>
</organism>
<evidence type="ECO:0000256" key="1">
    <source>
        <dbReference type="SAM" id="Phobius"/>
    </source>
</evidence>
<reference evidence="3" key="1">
    <citation type="submission" date="2016-10" db="EMBL/GenBank/DDBJ databases">
        <authorList>
            <person name="Varghese N."/>
            <person name="Submissions S."/>
        </authorList>
    </citation>
    <scope>NUCLEOTIDE SEQUENCE [LARGE SCALE GENOMIC DNA]</scope>
    <source>
        <strain evidence="3">CGMCC 1.10121</strain>
    </source>
</reference>
<evidence type="ECO:0000313" key="3">
    <source>
        <dbReference type="Proteomes" id="UP000199126"/>
    </source>
</evidence>
<dbReference type="PANTHER" id="PTHR31876:SF26">
    <property type="entry name" value="PROTEIN LIKE COV 2"/>
    <property type="match status" value="1"/>
</dbReference>
<dbReference type="PANTHER" id="PTHR31876">
    <property type="entry name" value="COV-LIKE PROTEIN 1"/>
    <property type="match status" value="1"/>
</dbReference>
<dbReference type="InterPro" id="IPR007462">
    <property type="entry name" value="COV1-like"/>
</dbReference>
<gene>
    <name evidence="2" type="ORF">SAMN04487948_10355</name>
</gene>
<sequence length="213" mass="23004">MSFVGRARNSFVAGLILVTPLAVTIFVLQFVFVRLTGILDPVVGATRLTNYTANIEIVAQLLAAVLIAVVITLLGFLASWSLGQRLFGGFERAVGLVPVVRTVYFGVRQVSESLTKRDDRFERVVLVEYPRKGVYRLGFVTSDSPSAFDAVTGEDTVAVFLPHSPNPTAGALVMVAPNQLYEVDMSVSRGLRLVVTTGLTVDEEELPTGVVSD</sequence>